<accession>A0A544QUY7</accession>
<dbReference type="NCBIfam" id="TIGR03064">
    <property type="entry name" value="sortase_srtB"/>
    <property type="match status" value="1"/>
</dbReference>
<keyword evidence="3" id="KW-1133">Transmembrane helix</keyword>
<feature type="active site" description="Acyl-thioester intermediate" evidence="2">
    <location>
        <position position="229"/>
    </location>
</feature>
<dbReference type="EMBL" id="SGJB01000010">
    <property type="protein sequence ID" value="TQQ84497.1"/>
    <property type="molecule type" value="Genomic_DNA"/>
</dbReference>
<feature type="active site" description="Proton donor/acceptor" evidence="2">
    <location>
        <position position="126"/>
    </location>
</feature>
<sequence length="250" mass="29396">MNKKTIIIDFISIILIIAMTVSGYKIVTKVIDYHKSSETYNNIRKNYSPSLGNNISIDEQKLKNINGDYIMWLNVDGTNIDYPVVVYSDNDFYLEKDFYKNDSSSGSIFMDYRNKTDYKNIILYGHNMRNQTMFNNLEKFKDNNFWNEKHKIYIYRDGYKYTYEPFSVYVAEPSLDYTVTDFSKDITFSEYLKKCSDLSIFDDSIYLKNPGLLKGFNISSERILTLSTCSYEFDDARTVLHARLIDKSEI</sequence>
<dbReference type="Pfam" id="PF04203">
    <property type="entry name" value="Sortase"/>
    <property type="match status" value="1"/>
</dbReference>
<dbReference type="GO" id="GO:0016787">
    <property type="term" value="F:hydrolase activity"/>
    <property type="evidence" value="ECO:0007669"/>
    <property type="project" value="UniProtKB-KW"/>
</dbReference>
<name>A0A544QUY7_9FIRM</name>
<keyword evidence="3" id="KW-0812">Transmembrane</keyword>
<evidence type="ECO:0000256" key="1">
    <source>
        <dbReference type="ARBA" id="ARBA00022801"/>
    </source>
</evidence>
<dbReference type="InterPro" id="IPR005754">
    <property type="entry name" value="Sortase"/>
</dbReference>
<dbReference type="InterPro" id="IPR023365">
    <property type="entry name" value="Sortase_dom-sf"/>
</dbReference>
<evidence type="ECO:0000256" key="2">
    <source>
        <dbReference type="PIRSR" id="PIRSR605754-1"/>
    </source>
</evidence>
<evidence type="ECO:0000256" key="3">
    <source>
        <dbReference type="SAM" id="Phobius"/>
    </source>
</evidence>
<evidence type="ECO:0000313" key="4">
    <source>
        <dbReference type="EMBL" id="TQQ84497.1"/>
    </source>
</evidence>
<dbReference type="SUPFAM" id="SSF63817">
    <property type="entry name" value="Sortase"/>
    <property type="match status" value="1"/>
</dbReference>
<dbReference type="EC" id="3.4.22.71" evidence="4"/>
<protein>
    <submittedName>
        <fullName evidence="4">Class B sortase</fullName>
        <ecNumber evidence="4">3.4.22.71</ecNumber>
    </submittedName>
</protein>
<dbReference type="Proteomes" id="UP000317863">
    <property type="component" value="Unassembled WGS sequence"/>
</dbReference>
<evidence type="ECO:0000313" key="5">
    <source>
        <dbReference type="Proteomes" id="UP000317863"/>
    </source>
</evidence>
<dbReference type="Gene3D" id="2.40.260.10">
    <property type="entry name" value="Sortase"/>
    <property type="match status" value="1"/>
</dbReference>
<dbReference type="OrthoDB" id="9806013at2"/>
<proteinExistence type="predicted"/>
<organism evidence="4 5">
    <name type="scientific">Peptacetobacter hominis</name>
    <dbReference type="NCBI Taxonomy" id="2743610"/>
    <lineage>
        <taxon>Bacteria</taxon>
        <taxon>Bacillati</taxon>
        <taxon>Bacillota</taxon>
        <taxon>Clostridia</taxon>
        <taxon>Peptostreptococcales</taxon>
        <taxon>Peptostreptococcaceae</taxon>
        <taxon>Peptacetobacter</taxon>
    </lineage>
</organism>
<comment type="caution">
    <text evidence="4">The sequence shown here is derived from an EMBL/GenBank/DDBJ whole genome shotgun (WGS) entry which is preliminary data.</text>
</comment>
<keyword evidence="1 4" id="KW-0378">Hydrolase</keyword>
<feature type="transmembrane region" description="Helical" evidence="3">
    <location>
        <begin position="6"/>
        <end position="27"/>
    </location>
</feature>
<gene>
    <name evidence="4" type="primary">srtB</name>
    <name evidence="4" type="ORF">EXD82_06755</name>
</gene>
<dbReference type="InterPro" id="IPR009835">
    <property type="entry name" value="SrtB"/>
</dbReference>
<dbReference type="AlphaFoldDB" id="A0A544QUY7"/>
<dbReference type="CDD" id="cd05826">
    <property type="entry name" value="Sortase_B"/>
    <property type="match status" value="1"/>
</dbReference>
<keyword evidence="5" id="KW-1185">Reference proteome</keyword>
<keyword evidence="3" id="KW-0472">Membrane</keyword>
<reference evidence="4 5" key="1">
    <citation type="submission" date="2019-02" db="EMBL/GenBank/DDBJ databases">
        <title>Peptostreptococcaceae bacterium ZHW00191 nov., a new bacterium isolated from the human gut.</title>
        <authorList>
            <person name="Zhou H.-W."/>
            <person name="Chen X.-J."/>
        </authorList>
    </citation>
    <scope>NUCLEOTIDE SEQUENCE [LARGE SCALE GENOMIC DNA]</scope>
    <source>
        <strain evidence="4 5">ZHW00191</strain>
    </source>
</reference>
<dbReference type="RefSeq" id="WP_142536156.1">
    <property type="nucleotide sequence ID" value="NZ_SGJB01000010.1"/>
</dbReference>